<reference evidence="7 8" key="1">
    <citation type="submission" date="2018-03" db="EMBL/GenBank/DDBJ databases">
        <title>Streptomyces dioscori sp. nov., a novel endophytic actinobacterium isolated from bulbil of Dioscorea bulbifera L.</title>
        <authorList>
            <person name="Zhikuan W."/>
        </authorList>
    </citation>
    <scope>NUCLEOTIDE SEQUENCE [LARGE SCALE GENOMIC DNA]</scope>
    <source>
        <strain evidence="7 8">A217</strain>
    </source>
</reference>
<dbReference type="PANTHER" id="PTHR30055:SF234">
    <property type="entry name" value="HTH-TYPE TRANSCRIPTIONAL REGULATOR BETI"/>
    <property type="match status" value="1"/>
</dbReference>
<evidence type="ECO:0000256" key="2">
    <source>
        <dbReference type="ARBA" id="ARBA00023125"/>
    </source>
</evidence>
<organism evidence="7 8">
    <name type="scientific">Streptomyces dioscori</name>
    <dbReference type="NCBI Taxonomy" id="2109333"/>
    <lineage>
        <taxon>Bacteria</taxon>
        <taxon>Bacillati</taxon>
        <taxon>Actinomycetota</taxon>
        <taxon>Actinomycetes</taxon>
        <taxon>Kitasatosporales</taxon>
        <taxon>Streptomycetaceae</taxon>
        <taxon>Streptomyces</taxon>
        <taxon>Streptomyces aurantiacus group</taxon>
    </lineage>
</organism>
<evidence type="ECO:0000313" key="7">
    <source>
        <dbReference type="EMBL" id="PSM38972.1"/>
    </source>
</evidence>
<evidence type="ECO:0000256" key="5">
    <source>
        <dbReference type="SAM" id="MobiDB-lite"/>
    </source>
</evidence>
<dbReference type="AlphaFoldDB" id="A0A2P8PYA3"/>
<dbReference type="GO" id="GO:0000976">
    <property type="term" value="F:transcription cis-regulatory region binding"/>
    <property type="evidence" value="ECO:0007669"/>
    <property type="project" value="TreeGrafter"/>
</dbReference>
<dbReference type="SUPFAM" id="SSF46689">
    <property type="entry name" value="Homeodomain-like"/>
    <property type="match status" value="1"/>
</dbReference>
<evidence type="ECO:0000259" key="6">
    <source>
        <dbReference type="PROSITE" id="PS50977"/>
    </source>
</evidence>
<dbReference type="PANTHER" id="PTHR30055">
    <property type="entry name" value="HTH-TYPE TRANSCRIPTIONAL REGULATOR RUTR"/>
    <property type="match status" value="1"/>
</dbReference>
<dbReference type="RefSeq" id="WP_107020669.1">
    <property type="nucleotide sequence ID" value="NZ_KZ679053.1"/>
</dbReference>
<feature type="domain" description="HTH tetR-type" evidence="6">
    <location>
        <begin position="25"/>
        <end position="85"/>
    </location>
</feature>
<dbReference type="InterPro" id="IPR036271">
    <property type="entry name" value="Tet_transcr_reg_TetR-rel_C_sf"/>
</dbReference>
<sequence>MTKEDGGKVSPLSGTGSRGRYPKGILRRQQILDRTVEVFADLGFEGTSLRAIGEAIGVSHAALRRYFETREDLFLEVLREKDRQALAAAHDSGLEPGFAALAANYVLKTPGLMALRHSMVARALEPGYGSSREFFRDRYRSIRAEARLILEFHRDRGTLRSDIPLDTAASLLVAAMDGLSTQALLDAEADMSAGMALLERLLETQTAEGSRQT</sequence>
<protein>
    <submittedName>
        <fullName evidence="7">TetR/AcrR family transcriptional regulator</fullName>
    </submittedName>
</protein>
<evidence type="ECO:0000256" key="3">
    <source>
        <dbReference type="ARBA" id="ARBA00023163"/>
    </source>
</evidence>
<dbReference type="OrthoDB" id="7505659at2"/>
<dbReference type="PROSITE" id="PS50977">
    <property type="entry name" value="HTH_TETR_2"/>
    <property type="match status" value="1"/>
</dbReference>
<dbReference type="Proteomes" id="UP000240429">
    <property type="component" value="Unassembled WGS sequence"/>
</dbReference>
<keyword evidence="1" id="KW-0805">Transcription regulation</keyword>
<keyword evidence="8" id="KW-1185">Reference proteome</keyword>
<feature type="region of interest" description="Disordered" evidence="5">
    <location>
        <begin position="1"/>
        <end position="21"/>
    </location>
</feature>
<dbReference type="SUPFAM" id="SSF48498">
    <property type="entry name" value="Tetracyclin repressor-like, C-terminal domain"/>
    <property type="match status" value="1"/>
</dbReference>
<name>A0A2P8PYA3_9ACTN</name>
<evidence type="ECO:0000313" key="8">
    <source>
        <dbReference type="Proteomes" id="UP000240429"/>
    </source>
</evidence>
<dbReference type="PRINTS" id="PR00455">
    <property type="entry name" value="HTHTETR"/>
</dbReference>
<accession>A0A2P8PYA3</accession>
<keyword evidence="3" id="KW-0804">Transcription</keyword>
<keyword evidence="2 4" id="KW-0238">DNA-binding</keyword>
<gene>
    <name evidence="7" type="ORF">C6Y14_33640</name>
</gene>
<dbReference type="Pfam" id="PF00440">
    <property type="entry name" value="TetR_N"/>
    <property type="match status" value="1"/>
</dbReference>
<dbReference type="InterPro" id="IPR001647">
    <property type="entry name" value="HTH_TetR"/>
</dbReference>
<dbReference type="GO" id="GO:0003700">
    <property type="term" value="F:DNA-binding transcription factor activity"/>
    <property type="evidence" value="ECO:0007669"/>
    <property type="project" value="TreeGrafter"/>
</dbReference>
<evidence type="ECO:0000256" key="1">
    <source>
        <dbReference type="ARBA" id="ARBA00023015"/>
    </source>
</evidence>
<dbReference type="InterPro" id="IPR009057">
    <property type="entry name" value="Homeodomain-like_sf"/>
</dbReference>
<evidence type="ECO:0000256" key="4">
    <source>
        <dbReference type="PROSITE-ProRule" id="PRU00335"/>
    </source>
</evidence>
<feature type="DNA-binding region" description="H-T-H motif" evidence="4">
    <location>
        <begin position="48"/>
        <end position="67"/>
    </location>
</feature>
<comment type="caution">
    <text evidence="7">The sequence shown here is derived from an EMBL/GenBank/DDBJ whole genome shotgun (WGS) entry which is preliminary data.</text>
</comment>
<dbReference type="InterPro" id="IPR050109">
    <property type="entry name" value="HTH-type_TetR-like_transc_reg"/>
</dbReference>
<proteinExistence type="predicted"/>
<dbReference type="Gene3D" id="1.10.357.10">
    <property type="entry name" value="Tetracycline Repressor, domain 2"/>
    <property type="match status" value="1"/>
</dbReference>
<dbReference type="EMBL" id="PYBJ01000027">
    <property type="protein sequence ID" value="PSM38972.1"/>
    <property type="molecule type" value="Genomic_DNA"/>
</dbReference>